<dbReference type="VEuPathDB" id="AmoebaDB:FDP41_009006"/>
<evidence type="ECO:0000313" key="2">
    <source>
        <dbReference type="EMBL" id="KAF0972757.1"/>
    </source>
</evidence>
<protein>
    <recommendedName>
        <fullName evidence="4">SAP domain-containing protein</fullName>
    </recommendedName>
</protein>
<keyword evidence="3" id="KW-1185">Reference proteome</keyword>
<evidence type="ECO:0000313" key="3">
    <source>
        <dbReference type="Proteomes" id="UP000444721"/>
    </source>
</evidence>
<dbReference type="RefSeq" id="XP_044557471.1">
    <property type="nucleotide sequence ID" value="XM_044712920.1"/>
</dbReference>
<comment type="caution">
    <text evidence="2">The sequence shown here is derived from an EMBL/GenBank/DDBJ whole genome shotgun (WGS) entry which is preliminary data.</text>
</comment>
<feature type="compositionally biased region" description="Basic and acidic residues" evidence="1">
    <location>
        <begin position="9"/>
        <end position="18"/>
    </location>
</feature>
<dbReference type="VEuPathDB" id="AmoebaDB:NfTy_046990"/>
<accession>A0A6A5B414</accession>
<dbReference type="AlphaFoldDB" id="A0A6A5B414"/>
<dbReference type="OrthoDB" id="10429211at2759"/>
<feature type="compositionally biased region" description="Basic residues" evidence="1">
    <location>
        <begin position="69"/>
        <end position="79"/>
    </location>
</feature>
<reference evidence="2 3" key="1">
    <citation type="journal article" date="2019" name="Sci. Rep.">
        <title>Nanopore sequencing improves the draft genome of the human pathogenic amoeba Naegleria fowleri.</title>
        <authorList>
            <person name="Liechti N."/>
            <person name="Schurch N."/>
            <person name="Bruggmann R."/>
            <person name="Wittwer M."/>
        </authorList>
    </citation>
    <scope>NUCLEOTIDE SEQUENCE [LARGE SCALE GENOMIC DNA]</scope>
    <source>
        <strain evidence="2 3">ATCC 30894</strain>
    </source>
</reference>
<organism evidence="2 3">
    <name type="scientific">Naegleria fowleri</name>
    <name type="common">Brain eating amoeba</name>
    <dbReference type="NCBI Taxonomy" id="5763"/>
    <lineage>
        <taxon>Eukaryota</taxon>
        <taxon>Discoba</taxon>
        <taxon>Heterolobosea</taxon>
        <taxon>Tetramitia</taxon>
        <taxon>Eutetramitia</taxon>
        <taxon>Vahlkampfiidae</taxon>
        <taxon>Naegleria</taxon>
    </lineage>
</organism>
<dbReference type="EMBL" id="VFQX01000066">
    <property type="protein sequence ID" value="KAF0972757.1"/>
    <property type="molecule type" value="Genomic_DNA"/>
</dbReference>
<feature type="compositionally biased region" description="Low complexity" evidence="1">
    <location>
        <begin position="91"/>
        <end position="103"/>
    </location>
</feature>
<evidence type="ECO:0008006" key="4">
    <source>
        <dbReference type="Google" id="ProtNLM"/>
    </source>
</evidence>
<feature type="region of interest" description="Disordered" evidence="1">
    <location>
        <begin position="1"/>
        <end position="25"/>
    </location>
</feature>
<sequence>MLQTPKRVAFKETRHEEEAPSLLFRTPKGQTSCKLILKKKVSTPFRSTTSDDKENTHPISEIFASPVQVKKRASRRRIKKSNDSNPTCAQSVSLDSSSSQSSSGHHEIITIVSEEEKDPSPLTPTQQKQTFQSPKPPTRLNDSIFDTKPPTSHRYSHMKTPVTSRKQTIFSPALFSPFNSVAPLLNSVYSKKISKSNVKKLKPKIRYGITEEELIKHYTVSELRDYCLTHSEKKHVGLSKKELVEKVMKILEPTSQMFILTSPRIADIKRKQRDSELLTENEQVMADAIERLEDDSSSEDHEIGDDMTCRTLVTPSSRGSTVKMESNLYSQFYNLGLRSISSMRSYCLENNINATGNRDTLKRRIILHLSKTQAKD</sequence>
<dbReference type="Proteomes" id="UP000444721">
    <property type="component" value="Unassembled WGS sequence"/>
</dbReference>
<name>A0A6A5B414_NAEFO</name>
<proteinExistence type="predicted"/>
<dbReference type="GeneID" id="68116223"/>
<dbReference type="VEuPathDB" id="AmoebaDB:NF0025680"/>
<feature type="region of interest" description="Disordered" evidence="1">
    <location>
        <begin position="67"/>
        <end position="160"/>
    </location>
</feature>
<evidence type="ECO:0000256" key="1">
    <source>
        <dbReference type="SAM" id="MobiDB-lite"/>
    </source>
</evidence>
<feature type="compositionally biased region" description="Polar residues" evidence="1">
    <location>
        <begin position="123"/>
        <end position="133"/>
    </location>
</feature>
<gene>
    <name evidence="2" type="ORF">FDP41_009006</name>
</gene>